<dbReference type="EMBL" id="CP045119">
    <property type="protein sequence ID" value="QIN81900.1"/>
    <property type="molecule type" value="Genomic_DNA"/>
</dbReference>
<evidence type="ECO:0000256" key="1">
    <source>
        <dbReference type="ARBA" id="ARBA00004651"/>
    </source>
</evidence>
<dbReference type="CDD" id="cd13747">
    <property type="entry name" value="UreI_AmiS_like_1"/>
    <property type="match status" value="1"/>
</dbReference>
<evidence type="ECO:0000256" key="5">
    <source>
        <dbReference type="ARBA" id="ARBA00022692"/>
    </source>
</evidence>
<sequence>MYLGLGLLYVGAVLVLNGIWLLGHIQDREIWVMNFFTGGLVVLVALYSAFGLEANQASVLAAAQFLLFAFTYIWVGINRLIDVDGRGLGWFCLFVAVTAVPTAISLFAAGGPIWLALNWSAWAVLWFVYWLLLALGMGQLTRFSGWLTIATGIITAWVPGYLLLTGTLSV</sequence>
<dbReference type="Pfam" id="PF02293">
    <property type="entry name" value="AmiS_UreI"/>
    <property type="match status" value="1"/>
</dbReference>
<organism evidence="9 10">
    <name type="scientific">Rubrobacter tropicus</name>
    <dbReference type="NCBI Taxonomy" id="2653851"/>
    <lineage>
        <taxon>Bacteria</taxon>
        <taxon>Bacillati</taxon>
        <taxon>Actinomycetota</taxon>
        <taxon>Rubrobacteria</taxon>
        <taxon>Rubrobacterales</taxon>
        <taxon>Rubrobacteraceae</taxon>
        <taxon>Rubrobacter</taxon>
    </lineage>
</organism>
<evidence type="ECO:0000256" key="2">
    <source>
        <dbReference type="ARBA" id="ARBA00010068"/>
    </source>
</evidence>
<name>A0A6G8Q618_9ACTN</name>
<keyword evidence="4" id="KW-1003">Cell membrane</keyword>
<dbReference type="RefSeq" id="WP_166173698.1">
    <property type="nucleotide sequence ID" value="NZ_CP045119.1"/>
</dbReference>
<evidence type="ECO:0000256" key="7">
    <source>
        <dbReference type="ARBA" id="ARBA00023136"/>
    </source>
</evidence>
<dbReference type="Proteomes" id="UP000501452">
    <property type="component" value="Chromosome"/>
</dbReference>
<keyword evidence="7 8" id="KW-0472">Membrane</keyword>
<dbReference type="InterPro" id="IPR003211">
    <property type="entry name" value="AmiSUreI_transpt"/>
</dbReference>
<dbReference type="AlphaFoldDB" id="A0A6G8Q618"/>
<comment type="similarity">
    <text evidence="2">Belongs to the AmiS/UreI family.</text>
</comment>
<evidence type="ECO:0000256" key="3">
    <source>
        <dbReference type="ARBA" id="ARBA00022448"/>
    </source>
</evidence>
<comment type="subcellular location">
    <subcellularLocation>
        <location evidence="1">Cell membrane</location>
        <topology evidence="1">Multi-pass membrane protein</topology>
    </subcellularLocation>
</comment>
<gene>
    <name evidence="9" type="ORF">GBA63_04020</name>
</gene>
<protein>
    <submittedName>
        <fullName evidence="9">Transporter</fullName>
    </submittedName>
</protein>
<feature type="transmembrane region" description="Helical" evidence="8">
    <location>
        <begin position="87"/>
        <end position="107"/>
    </location>
</feature>
<dbReference type="Gene3D" id="1.25.40.600">
    <property type="match status" value="1"/>
</dbReference>
<feature type="transmembrane region" description="Helical" evidence="8">
    <location>
        <begin position="113"/>
        <end position="133"/>
    </location>
</feature>
<feature type="transmembrane region" description="Helical" evidence="8">
    <location>
        <begin position="30"/>
        <end position="50"/>
    </location>
</feature>
<dbReference type="KEGG" id="rub:GBA63_04020"/>
<keyword evidence="3" id="KW-0813">Transport</keyword>
<keyword evidence="6 8" id="KW-1133">Transmembrane helix</keyword>
<evidence type="ECO:0000256" key="6">
    <source>
        <dbReference type="ARBA" id="ARBA00022989"/>
    </source>
</evidence>
<evidence type="ECO:0000313" key="9">
    <source>
        <dbReference type="EMBL" id="QIN81900.1"/>
    </source>
</evidence>
<accession>A0A6G8Q618</accession>
<evidence type="ECO:0000256" key="8">
    <source>
        <dbReference type="SAM" id="Phobius"/>
    </source>
</evidence>
<keyword evidence="10" id="KW-1185">Reference proteome</keyword>
<evidence type="ECO:0000313" key="10">
    <source>
        <dbReference type="Proteomes" id="UP000501452"/>
    </source>
</evidence>
<keyword evidence="5 8" id="KW-0812">Transmembrane</keyword>
<reference evidence="9 10" key="1">
    <citation type="submission" date="2019-10" db="EMBL/GenBank/DDBJ databases">
        <title>Rubrobacter sp nov SCSIO 52090 isolated from a deep-sea sediment in the South China Sea.</title>
        <authorList>
            <person name="Chen R.W."/>
        </authorList>
    </citation>
    <scope>NUCLEOTIDE SEQUENCE [LARGE SCALE GENOMIC DNA]</scope>
    <source>
        <strain evidence="9 10">SCSIO 52909</strain>
    </source>
</reference>
<evidence type="ECO:0000256" key="4">
    <source>
        <dbReference type="ARBA" id="ARBA00022475"/>
    </source>
</evidence>
<feature type="transmembrane region" description="Helical" evidence="8">
    <location>
        <begin position="6"/>
        <end position="23"/>
    </location>
</feature>
<dbReference type="GO" id="GO:0005886">
    <property type="term" value="C:plasma membrane"/>
    <property type="evidence" value="ECO:0007669"/>
    <property type="project" value="UniProtKB-SubCell"/>
</dbReference>
<feature type="transmembrane region" description="Helical" evidence="8">
    <location>
        <begin position="145"/>
        <end position="164"/>
    </location>
</feature>
<dbReference type="InterPro" id="IPR038523">
    <property type="entry name" value="AmiSUreI_transpt_sf"/>
</dbReference>
<feature type="transmembrane region" description="Helical" evidence="8">
    <location>
        <begin position="56"/>
        <end position="75"/>
    </location>
</feature>
<proteinExistence type="inferred from homology"/>